<reference evidence="1 2" key="1">
    <citation type="journal article" date="2016" name="Nat. Commun.">
        <title>Thousands of microbial genomes shed light on interconnected biogeochemical processes in an aquifer system.</title>
        <authorList>
            <person name="Anantharaman K."/>
            <person name="Brown C.T."/>
            <person name="Hug L.A."/>
            <person name="Sharon I."/>
            <person name="Castelle C.J."/>
            <person name="Probst A.J."/>
            <person name="Thomas B.C."/>
            <person name="Singh A."/>
            <person name="Wilkins M.J."/>
            <person name="Karaoz U."/>
            <person name="Brodie E.L."/>
            <person name="Williams K.H."/>
            <person name="Hubbard S.S."/>
            <person name="Banfield J.F."/>
        </authorList>
    </citation>
    <scope>NUCLEOTIDE SEQUENCE [LARGE SCALE GENOMIC DNA]</scope>
</reference>
<dbReference type="EMBL" id="MGJD01000013">
    <property type="protein sequence ID" value="OGN00905.1"/>
    <property type="molecule type" value="Genomic_DNA"/>
</dbReference>
<comment type="caution">
    <text evidence="1">The sequence shown here is derived from an EMBL/GenBank/DDBJ whole genome shotgun (WGS) entry which is preliminary data.</text>
</comment>
<proteinExistence type="predicted"/>
<gene>
    <name evidence="1" type="ORF">A2650_02065</name>
</gene>
<protein>
    <recommendedName>
        <fullName evidence="3">DUF115 domain-containing protein</fullName>
    </recommendedName>
</protein>
<dbReference type="Proteomes" id="UP000177117">
    <property type="component" value="Unassembled WGS sequence"/>
</dbReference>
<sequence length="281" mass="33584">MNPIRSIKKIALQYQLYFKYRDMLAKNKKLKNTESKRCFIIGTGPSVKDQDLLRLKDEDTFVVNSFWNHPQYKEINPKYYVMIDWDIFPVGDQKGNFVSDEVIQKQELLNSCSTKFFFHSFGKEFIEKNGLLQNNRIYYLMNHGVMDEKLKFNIDIEKVIPYTKNVIVASIMIAAYMGFEEIYLLGCEHDYLAYPAQKYYEKFPHFFKNPYELSNKKSSSYYIMAVMPYEKHIYNSLILFRNYRLLKEKLSREKPNLKIYNATPNSYLDVFPMVKYEDIIL</sequence>
<evidence type="ECO:0000313" key="2">
    <source>
        <dbReference type="Proteomes" id="UP000177117"/>
    </source>
</evidence>
<dbReference type="Gene3D" id="3.90.1480.10">
    <property type="entry name" value="Alpha-2,3-sialyltransferase"/>
    <property type="match status" value="1"/>
</dbReference>
<accession>A0A1F8EJ72</accession>
<dbReference type="AlphaFoldDB" id="A0A1F8EJ72"/>
<name>A0A1F8EJ72_9BACT</name>
<organism evidence="1 2">
    <name type="scientific">Candidatus Yanofskybacteria bacterium RIFCSPHIGHO2_01_FULL_41_53</name>
    <dbReference type="NCBI Taxonomy" id="1802663"/>
    <lineage>
        <taxon>Bacteria</taxon>
        <taxon>Candidatus Yanofskyibacteriota</taxon>
    </lineage>
</organism>
<evidence type="ECO:0000313" key="1">
    <source>
        <dbReference type="EMBL" id="OGN00905.1"/>
    </source>
</evidence>
<evidence type="ECO:0008006" key="3">
    <source>
        <dbReference type="Google" id="ProtNLM"/>
    </source>
</evidence>